<dbReference type="EMBL" id="JBHUOZ010000003">
    <property type="protein sequence ID" value="MFD2920955.1"/>
    <property type="molecule type" value="Genomic_DNA"/>
</dbReference>
<evidence type="ECO:0008006" key="3">
    <source>
        <dbReference type="Google" id="ProtNLM"/>
    </source>
</evidence>
<name>A0ABW6A6E4_9BACT</name>
<dbReference type="Proteomes" id="UP001597511">
    <property type="component" value="Unassembled WGS sequence"/>
</dbReference>
<gene>
    <name evidence="1" type="ORF">ACFS6H_14620</name>
</gene>
<reference evidence="2" key="1">
    <citation type="journal article" date="2019" name="Int. J. Syst. Evol. Microbiol.">
        <title>The Global Catalogue of Microorganisms (GCM) 10K type strain sequencing project: providing services to taxonomists for standard genome sequencing and annotation.</title>
        <authorList>
            <consortium name="The Broad Institute Genomics Platform"/>
            <consortium name="The Broad Institute Genome Sequencing Center for Infectious Disease"/>
            <person name="Wu L."/>
            <person name="Ma J."/>
        </authorList>
    </citation>
    <scope>NUCLEOTIDE SEQUENCE [LARGE SCALE GENOMIC DNA]</scope>
    <source>
        <strain evidence="2">KCTC 23299</strain>
    </source>
</reference>
<dbReference type="RefSeq" id="WP_386100315.1">
    <property type="nucleotide sequence ID" value="NZ_JBHUOZ010000003.1"/>
</dbReference>
<comment type="caution">
    <text evidence="1">The sequence shown here is derived from an EMBL/GenBank/DDBJ whole genome shotgun (WGS) entry which is preliminary data.</text>
</comment>
<keyword evidence="2" id="KW-1185">Reference proteome</keyword>
<proteinExistence type="predicted"/>
<sequence length="176" mass="20372">MNLEYKELLAADFHPQSRVWVYQSSRMFTLSEALNIEEQINVFTNQWQSHGADVKAAGYLFFGQFLILMADETQAGVSGCSTDSSVRFVKQLENIYQVSFFDRTNIAFVVKDKIQLLPLSQVQYAVNQQFITPETLYFNNMVLTKEQLENEWLIPASQNWLAQKIKWPEQQSITAD</sequence>
<evidence type="ECO:0000313" key="1">
    <source>
        <dbReference type="EMBL" id="MFD2920955.1"/>
    </source>
</evidence>
<organism evidence="1 2">
    <name type="scientific">Terrimonas rubra</name>
    <dbReference type="NCBI Taxonomy" id="1035890"/>
    <lineage>
        <taxon>Bacteria</taxon>
        <taxon>Pseudomonadati</taxon>
        <taxon>Bacteroidota</taxon>
        <taxon>Chitinophagia</taxon>
        <taxon>Chitinophagales</taxon>
        <taxon>Chitinophagaceae</taxon>
        <taxon>Terrimonas</taxon>
    </lineage>
</organism>
<evidence type="ECO:0000313" key="2">
    <source>
        <dbReference type="Proteomes" id="UP001597511"/>
    </source>
</evidence>
<accession>A0ABW6A6E4</accession>
<protein>
    <recommendedName>
        <fullName evidence="3">ABC transporter ATPase</fullName>
    </recommendedName>
</protein>